<comment type="similarity">
    <text evidence="1 8 11">Belongs to the DnaA family.</text>
</comment>
<comment type="subunit">
    <text evidence="8">Oligomerizes as a right-handed, spiral filament on DNA at oriC.</text>
</comment>
<dbReference type="InterPro" id="IPR010921">
    <property type="entry name" value="Trp_repressor/repl_initiator"/>
</dbReference>
<reference evidence="15 16" key="1">
    <citation type="submission" date="2022-08" db="EMBL/GenBank/DDBJ databases">
        <title>Aerococcaceae sp. nov isolated from spoiled eye mask.</title>
        <authorList>
            <person name="Zhou G."/>
            <person name="Xie X.-B."/>
            <person name="Shi Q.-S."/>
            <person name="Wang Y.-S."/>
            <person name="Wen X."/>
            <person name="Peng H."/>
            <person name="Yang X.-J."/>
            <person name="Tao H.-B."/>
            <person name="Huang X.-M."/>
        </authorList>
    </citation>
    <scope>NUCLEOTIDE SEQUENCE [LARGE SCALE GENOMIC DNA]</scope>
    <source>
        <strain evidence="16">DM20194951</strain>
    </source>
</reference>
<dbReference type="InterPro" id="IPR003593">
    <property type="entry name" value="AAA+_ATPase"/>
</dbReference>
<feature type="domain" description="AAA+ ATPase" evidence="13">
    <location>
        <begin position="143"/>
        <end position="274"/>
    </location>
</feature>
<dbReference type="NCBIfam" id="TIGR00362">
    <property type="entry name" value="DnaA"/>
    <property type="match status" value="1"/>
</dbReference>
<feature type="region of interest" description="Disordered" evidence="12">
    <location>
        <begin position="86"/>
        <end position="105"/>
    </location>
</feature>
<dbReference type="Pfam" id="PF11638">
    <property type="entry name" value="DnaA_N"/>
    <property type="match status" value="1"/>
</dbReference>
<comment type="caution">
    <text evidence="8">Lacks conserved residue(s) required for the propagation of feature annotation.</text>
</comment>
<evidence type="ECO:0000256" key="2">
    <source>
        <dbReference type="ARBA" id="ARBA00022490"/>
    </source>
</evidence>
<keyword evidence="2 8" id="KW-0963">Cytoplasm</keyword>
<name>A0ABY5P2Z8_9LACT</name>
<dbReference type="HAMAP" id="MF_00377">
    <property type="entry name" value="DnaA_bact"/>
    <property type="match status" value="1"/>
</dbReference>
<comment type="subcellular location">
    <subcellularLocation>
        <location evidence="8">Cytoplasm</location>
    </subcellularLocation>
</comment>
<dbReference type="InterPro" id="IPR020591">
    <property type="entry name" value="Chromosome_initiator_DnaA-like"/>
</dbReference>
<dbReference type="Pfam" id="PF00308">
    <property type="entry name" value="Bac_DnaA"/>
    <property type="match status" value="1"/>
</dbReference>
<evidence type="ECO:0000256" key="6">
    <source>
        <dbReference type="ARBA" id="ARBA00023121"/>
    </source>
</evidence>
<keyword evidence="6 8" id="KW-0446">Lipid-binding</keyword>
<evidence type="ECO:0000256" key="9">
    <source>
        <dbReference type="NCBIfam" id="TIGR00362"/>
    </source>
</evidence>
<keyword evidence="5 8" id="KW-0067">ATP-binding</keyword>
<dbReference type="PRINTS" id="PR00051">
    <property type="entry name" value="DNAA"/>
</dbReference>
<dbReference type="InterPro" id="IPR013317">
    <property type="entry name" value="DnaA_dom"/>
</dbReference>
<keyword evidence="4 8" id="KW-0547">Nucleotide-binding</keyword>
<dbReference type="Proteomes" id="UP001315967">
    <property type="component" value="Chromosome"/>
</dbReference>
<dbReference type="Gene3D" id="1.10.8.60">
    <property type="match status" value="1"/>
</dbReference>
<dbReference type="Gene3D" id="1.10.1750.10">
    <property type="match status" value="1"/>
</dbReference>
<evidence type="ECO:0000313" key="15">
    <source>
        <dbReference type="EMBL" id="UUX33072.1"/>
    </source>
</evidence>
<dbReference type="RefSeq" id="WP_313792572.1">
    <property type="nucleotide sequence ID" value="NZ_CP102453.1"/>
</dbReference>
<dbReference type="InterPro" id="IPR001957">
    <property type="entry name" value="Chromosome_initiator_DnaA"/>
</dbReference>
<dbReference type="EMBL" id="CP102453">
    <property type="protein sequence ID" value="UUX33072.1"/>
    <property type="molecule type" value="Genomic_DNA"/>
</dbReference>
<evidence type="ECO:0000256" key="7">
    <source>
        <dbReference type="ARBA" id="ARBA00023125"/>
    </source>
</evidence>
<dbReference type="SMART" id="SM00760">
    <property type="entry name" value="Bac_DnaA_C"/>
    <property type="match status" value="1"/>
</dbReference>
<evidence type="ECO:0000313" key="16">
    <source>
        <dbReference type="Proteomes" id="UP001315967"/>
    </source>
</evidence>
<dbReference type="Gene3D" id="3.40.50.300">
    <property type="entry name" value="P-loop containing nucleotide triphosphate hydrolases"/>
    <property type="match status" value="1"/>
</dbReference>
<accession>A0ABY5P2Z8</accession>
<dbReference type="PANTHER" id="PTHR30050:SF2">
    <property type="entry name" value="CHROMOSOMAL REPLICATION INITIATOR PROTEIN DNAA"/>
    <property type="match status" value="1"/>
</dbReference>
<evidence type="ECO:0000256" key="11">
    <source>
        <dbReference type="RuleBase" id="RU004227"/>
    </source>
</evidence>
<dbReference type="SUPFAM" id="SSF48295">
    <property type="entry name" value="TrpR-like"/>
    <property type="match status" value="1"/>
</dbReference>
<feature type="binding site" evidence="8">
    <location>
        <position position="157"/>
    </location>
    <ligand>
        <name>ATP</name>
        <dbReference type="ChEBI" id="CHEBI:30616"/>
    </ligand>
</feature>
<dbReference type="Gene3D" id="3.30.300.180">
    <property type="match status" value="1"/>
</dbReference>
<dbReference type="InterPro" id="IPR024633">
    <property type="entry name" value="DnaA_N_dom"/>
</dbReference>
<evidence type="ECO:0000256" key="1">
    <source>
        <dbReference type="ARBA" id="ARBA00006583"/>
    </source>
</evidence>
<evidence type="ECO:0000256" key="3">
    <source>
        <dbReference type="ARBA" id="ARBA00022705"/>
    </source>
</evidence>
<dbReference type="InterPro" id="IPR038454">
    <property type="entry name" value="DnaA_N_sf"/>
</dbReference>
<feature type="region of interest" description="Domain III, AAA+ region" evidence="8">
    <location>
        <begin position="110"/>
        <end position="326"/>
    </location>
</feature>
<organism evidence="15 16">
    <name type="scientific">Fundicoccus culcitae</name>
    <dbReference type="NCBI Taxonomy" id="2969821"/>
    <lineage>
        <taxon>Bacteria</taxon>
        <taxon>Bacillati</taxon>
        <taxon>Bacillota</taxon>
        <taxon>Bacilli</taxon>
        <taxon>Lactobacillales</taxon>
        <taxon>Aerococcaceae</taxon>
        <taxon>Fundicoccus</taxon>
    </lineage>
</organism>
<dbReference type="InterPro" id="IPR027417">
    <property type="entry name" value="P-loop_NTPase"/>
</dbReference>
<dbReference type="InterPro" id="IPR018312">
    <property type="entry name" value="Chromosome_initiator_DnaA_CS"/>
</dbReference>
<evidence type="ECO:0000256" key="10">
    <source>
        <dbReference type="RuleBase" id="RU000577"/>
    </source>
</evidence>
<dbReference type="CDD" id="cd06571">
    <property type="entry name" value="Bac_DnaA_C"/>
    <property type="match status" value="1"/>
</dbReference>
<dbReference type="SMART" id="SM00382">
    <property type="entry name" value="AAA"/>
    <property type="match status" value="1"/>
</dbReference>
<evidence type="ECO:0000259" key="13">
    <source>
        <dbReference type="SMART" id="SM00382"/>
    </source>
</evidence>
<evidence type="ECO:0000256" key="4">
    <source>
        <dbReference type="ARBA" id="ARBA00022741"/>
    </source>
</evidence>
<keyword evidence="3 8" id="KW-0235">DNA replication</keyword>
<comment type="domain">
    <text evidence="8">Domain I is involved in oligomerization and binding regulators, domain II is flexibile and of varying length in different bacteria, domain III forms the AAA+ region, while domain IV binds dsDNA.</text>
</comment>
<proteinExistence type="inferred from homology"/>
<evidence type="ECO:0000259" key="14">
    <source>
        <dbReference type="SMART" id="SM00760"/>
    </source>
</evidence>
<evidence type="ECO:0000256" key="5">
    <source>
        <dbReference type="ARBA" id="ARBA00022840"/>
    </source>
</evidence>
<feature type="region of interest" description="Domain I, interacts with DnaA modulators" evidence="8">
    <location>
        <begin position="1"/>
        <end position="95"/>
    </location>
</feature>
<dbReference type="SUPFAM" id="SSF52540">
    <property type="entry name" value="P-loop containing nucleoside triphosphate hydrolases"/>
    <property type="match status" value="1"/>
</dbReference>
<protein>
    <recommendedName>
        <fullName evidence="8 9">Chromosomal replication initiator protein DnaA</fullName>
    </recommendedName>
</protein>
<feature type="domain" description="Chromosomal replication initiator DnaA C-terminal" evidence="14">
    <location>
        <begin position="355"/>
        <end position="424"/>
    </location>
</feature>
<feature type="binding site" evidence="8">
    <location>
        <position position="158"/>
    </location>
    <ligand>
        <name>ATP</name>
        <dbReference type="ChEBI" id="CHEBI:30616"/>
    </ligand>
</feature>
<feature type="region of interest" description="Domain IV, binds dsDNA" evidence="8">
    <location>
        <begin position="327"/>
        <end position="447"/>
    </location>
</feature>
<feature type="binding site" evidence="8">
    <location>
        <position position="156"/>
    </location>
    <ligand>
        <name>ATP</name>
        <dbReference type="ChEBI" id="CHEBI:30616"/>
    </ligand>
</feature>
<comment type="function">
    <text evidence="8 10">Plays an essential role in the initiation and regulation of chromosomal replication. ATP-DnaA binds to the origin of replication (oriC) to initiate formation of the DNA replication initiation complex once per cell cycle. Binds the DnaA box (a 9 base pair repeat at the origin) and separates the double-stranded (ds)DNA. Forms a right-handed helical filament on oriC DNA; dsDNA binds to the exterior of the filament while single-stranded (ss)DNA is stabiized in the filament's interior. The ATP-DnaA-oriC complex binds and stabilizes one strand of the AT-rich DNA unwinding element (DUE), permitting loading of DNA polymerase. After initiation quickly degrades to an ADP-DnaA complex that is not apt for DNA replication. Binds acidic phospholipids.</text>
</comment>
<feature type="binding site" evidence="8">
    <location>
        <position position="154"/>
    </location>
    <ligand>
        <name>ATP</name>
        <dbReference type="ChEBI" id="CHEBI:30616"/>
    </ligand>
</feature>
<gene>
    <name evidence="8 15" type="primary">dnaA</name>
    <name evidence="15" type="ORF">NRE15_09130</name>
</gene>
<keyword evidence="7 8" id="KW-0238">DNA-binding</keyword>
<dbReference type="Pfam" id="PF08299">
    <property type="entry name" value="Bac_DnaA_C"/>
    <property type="match status" value="1"/>
</dbReference>
<dbReference type="PANTHER" id="PTHR30050">
    <property type="entry name" value="CHROMOSOMAL REPLICATION INITIATOR PROTEIN DNAA"/>
    <property type="match status" value="1"/>
</dbReference>
<evidence type="ECO:0000256" key="12">
    <source>
        <dbReference type="SAM" id="MobiDB-lite"/>
    </source>
</evidence>
<dbReference type="CDD" id="cd00009">
    <property type="entry name" value="AAA"/>
    <property type="match status" value="1"/>
</dbReference>
<keyword evidence="16" id="KW-1185">Reference proteome</keyword>
<dbReference type="PROSITE" id="PS01008">
    <property type="entry name" value="DNAA"/>
    <property type="match status" value="1"/>
</dbReference>
<dbReference type="InterPro" id="IPR013159">
    <property type="entry name" value="DnaA_C"/>
</dbReference>
<evidence type="ECO:0000256" key="8">
    <source>
        <dbReference type="HAMAP-Rule" id="MF_00377"/>
    </source>
</evidence>
<sequence>MDEKDRFWLEITNYLKEILSENAYATWVEPVKPTRIGHQSISLSVPNALTKKHWERHLSGYILQYSLENYGMEYEPTFIIVPQDSTQTEVKSEDSNQQIGSSESNFNDSQLNPNYTFETFVVGEDNKMANGAALAVSDNPGQTYNPFLIYGGVGLGKTHLMQAIGNEILAKNPKAKIKYATSESFTNDFITSIQNGSQIAFREMYRSIDVLLIDDIQFLSNKDKTQEEFFHTFNALYNNNKQIVLTSDRLPNNIDNLEERLISRFKWGLSTDITPPDLETRIAILRKKASNDRLDINSETLTYIANNIDTNIRELEGALVRVIAYAAIQGREITTSLAAEALRNMVDTQEKKPLSINEIINQVAHYYQITSQDIKGKKRTKNIVYPRQIAMYLARELTDISFPKIGEAFGNKNHTTVIHAYEKISDDLKTSPTLDDEINQLKKRLKT</sequence>